<evidence type="ECO:0000313" key="3">
    <source>
        <dbReference type="EMBL" id="CAD8781027.1"/>
    </source>
</evidence>
<feature type="domain" description="Isochorismatase-like" evidence="2">
    <location>
        <begin position="17"/>
        <end position="167"/>
    </location>
</feature>
<organism evidence="3">
    <name type="scientific">Polytomella parva</name>
    <dbReference type="NCBI Taxonomy" id="51329"/>
    <lineage>
        <taxon>Eukaryota</taxon>
        <taxon>Viridiplantae</taxon>
        <taxon>Chlorophyta</taxon>
        <taxon>core chlorophytes</taxon>
        <taxon>Chlorophyceae</taxon>
        <taxon>CS clade</taxon>
        <taxon>Chlamydomonadales</taxon>
        <taxon>Chlamydomonadaceae</taxon>
        <taxon>Polytomella</taxon>
    </lineage>
</organism>
<proteinExistence type="inferred from homology"/>
<reference evidence="3" key="1">
    <citation type="submission" date="2021-01" db="EMBL/GenBank/DDBJ databases">
        <authorList>
            <person name="Corre E."/>
            <person name="Pelletier E."/>
            <person name="Niang G."/>
            <person name="Scheremetjew M."/>
            <person name="Finn R."/>
            <person name="Kale V."/>
            <person name="Holt S."/>
            <person name="Cochrane G."/>
            <person name="Meng A."/>
            <person name="Brown T."/>
            <person name="Cohen L."/>
        </authorList>
    </citation>
    <scope>NUCLEOTIDE SEQUENCE</scope>
    <source>
        <strain evidence="3">SAG 63-3</strain>
    </source>
</reference>
<dbReference type="EMBL" id="HBFM01023518">
    <property type="protein sequence ID" value="CAD8781027.1"/>
    <property type="molecule type" value="Transcribed_RNA"/>
</dbReference>
<sequence>MAASVVKSVGRLLPSTSALFVCDIQERFRGAISGFPAVVETSQRMIRAANILDVPVLVTEHYPKALGNTVAELKEVMKPDVAVFNKLLFSMYTPEVQNWLKERPNIKQIILVGIETHVCVLQTTLDLLSDGYEVHLIVDGVSSIKPFDRAAGLGRLGQVGTMLVSSEAVIFQLTKTAQNPRFKEISALVKVAPQHSIPTSSL</sequence>
<dbReference type="AlphaFoldDB" id="A0A7S0V9V2"/>
<dbReference type="CDD" id="cd01012">
    <property type="entry name" value="YcaC_related"/>
    <property type="match status" value="1"/>
</dbReference>
<dbReference type="SUPFAM" id="SSF52499">
    <property type="entry name" value="Isochorismatase-like hydrolases"/>
    <property type="match status" value="1"/>
</dbReference>
<dbReference type="PANTHER" id="PTHR14119">
    <property type="entry name" value="HYDROLASE"/>
    <property type="match status" value="1"/>
</dbReference>
<dbReference type="InterPro" id="IPR000868">
    <property type="entry name" value="Isochorismatase-like_dom"/>
</dbReference>
<protein>
    <recommendedName>
        <fullName evidence="2">Isochorismatase-like domain-containing protein</fullName>
    </recommendedName>
</protein>
<dbReference type="PANTHER" id="PTHR14119:SF3">
    <property type="entry name" value="ISOCHORISMATASE DOMAIN-CONTAINING PROTEIN 2"/>
    <property type="match status" value="1"/>
</dbReference>
<dbReference type="InterPro" id="IPR050993">
    <property type="entry name" value="Isochorismatase_domain"/>
</dbReference>
<comment type="similarity">
    <text evidence="1">Belongs to the isochorismatase family.</text>
</comment>
<evidence type="ECO:0000259" key="2">
    <source>
        <dbReference type="Pfam" id="PF00857"/>
    </source>
</evidence>
<evidence type="ECO:0000256" key="1">
    <source>
        <dbReference type="ARBA" id="ARBA00006336"/>
    </source>
</evidence>
<dbReference type="Gene3D" id="3.40.50.850">
    <property type="entry name" value="Isochorismatase-like"/>
    <property type="match status" value="1"/>
</dbReference>
<gene>
    <name evidence="3" type="ORF">PPAR00522_LOCUS15219</name>
</gene>
<name>A0A7S0V9V2_9CHLO</name>
<dbReference type="Pfam" id="PF00857">
    <property type="entry name" value="Isochorismatase"/>
    <property type="match status" value="1"/>
</dbReference>
<dbReference type="InterPro" id="IPR036380">
    <property type="entry name" value="Isochorismatase-like_sf"/>
</dbReference>
<accession>A0A7S0V9V2</accession>